<gene>
    <name evidence="2" type="ORF">TrRE_jg10819</name>
</gene>
<dbReference type="Proteomes" id="UP001165082">
    <property type="component" value="Unassembled WGS sequence"/>
</dbReference>
<accession>A0A9W6ZII0</accession>
<keyword evidence="3" id="KW-1185">Reference proteome</keyword>
<evidence type="ECO:0008006" key="4">
    <source>
        <dbReference type="Google" id="ProtNLM"/>
    </source>
</evidence>
<evidence type="ECO:0000256" key="1">
    <source>
        <dbReference type="SAM" id="MobiDB-lite"/>
    </source>
</evidence>
<reference evidence="2" key="1">
    <citation type="submission" date="2022-07" db="EMBL/GenBank/DDBJ databases">
        <title>Genome analysis of Parmales, a sister group of diatoms, reveals the evolutionary specialization of diatoms from phago-mixotrophs to photoautotrophs.</title>
        <authorList>
            <person name="Ban H."/>
            <person name="Sato S."/>
            <person name="Yoshikawa S."/>
            <person name="Kazumasa Y."/>
            <person name="Nakamura Y."/>
            <person name="Ichinomiya M."/>
            <person name="Saitoh K."/>
            <person name="Sato N."/>
            <person name="Blanc-Mathieu R."/>
            <person name="Endo H."/>
            <person name="Kuwata A."/>
            <person name="Ogata H."/>
        </authorList>
    </citation>
    <scope>NUCLEOTIDE SEQUENCE</scope>
</reference>
<proteinExistence type="predicted"/>
<dbReference type="AlphaFoldDB" id="A0A9W6ZII0"/>
<protein>
    <recommendedName>
        <fullName evidence="4">RRM domain-containing protein</fullName>
    </recommendedName>
</protein>
<feature type="compositionally biased region" description="Low complexity" evidence="1">
    <location>
        <begin position="128"/>
        <end position="140"/>
    </location>
</feature>
<feature type="compositionally biased region" description="Basic residues" evidence="1">
    <location>
        <begin position="380"/>
        <end position="391"/>
    </location>
</feature>
<comment type="caution">
    <text evidence="2">The sequence shown here is derived from an EMBL/GenBank/DDBJ whole genome shotgun (WGS) entry which is preliminary data.</text>
</comment>
<name>A0A9W6ZII0_9STRA</name>
<evidence type="ECO:0000313" key="3">
    <source>
        <dbReference type="Proteomes" id="UP001165082"/>
    </source>
</evidence>
<feature type="compositionally biased region" description="Basic and acidic residues" evidence="1">
    <location>
        <begin position="392"/>
        <end position="406"/>
    </location>
</feature>
<feature type="region of interest" description="Disordered" evidence="1">
    <location>
        <begin position="119"/>
        <end position="197"/>
    </location>
</feature>
<dbReference type="OrthoDB" id="439808at2759"/>
<dbReference type="EMBL" id="BRXZ01000752">
    <property type="protein sequence ID" value="GMH52846.1"/>
    <property type="molecule type" value="Genomic_DNA"/>
</dbReference>
<feature type="region of interest" description="Disordered" evidence="1">
    <location>
        <begin position="355"/>
        <end position="406"/>
    </location>
</feature>
<evidence type="ECO:0000313" key="2">
    <source>
        <dbReference type="EMBL" id="GMH52846.1"/>
    </source>
</evidence>
<sequence>MPLPTSLHDCTAFMTNLPEFLTDSQLQSTLKASMKAISAPPLQISRALDTSSLKYGFIIFQSQSQRDDFIAEHDGKELEDTQSKTVFTFSVEKFGEKGGKTAKVPAQLIDFVLGTDQRGIPRRTHLRQQASSSQSSQSTQDAESPEAKAFRQGGCADMPGRISRDDVTRLSLGQPSKVRGRGSRGVPHRLNSSESGEFARSIRRGYLRLEGTGYRRGRKGSPLSNTHRQFCDSRCVPQVVMMKGSGGRTVDNVLVDLSPLRDIGGPKRRAADEVVRRAAEEAGMELCKHEEGAGADPGYDPMDDGGADFANDPIWKLPSIVSVGVFEGTRGAAQAMCKAVVEGLSIGREDVQANSKRTVYGERGGGGPKNRRDAGAKGGGRTKNKKNKRRERGGGRSTEDSIRGLF</sequence>
<organism evidence="2 3">
    <name type="scientific">Triparma retinervis</name>
    <dbReference type="NCBI Taxonomy" id="2557542"/>
    <lineage>
        <taxon>Eukaryota</taxon>
        <taxon>Sar</taxon>
        <taxon>Stramenopiles</taxon>
        <taxon>Ochrophyta</taxon>
        <taxon>Bolidophyceae</taxon>
        <taxon>Parmales</taxon>
        <taxon>Triparmaceae</taxon>
        <taxon>Triparma</taxon>
    </lineage>
</organism>